<dbReference type="AlphaFoldDB" id="A0A426XM18"/>
<protein>
    <submittedName>
        <fullName evidence="2">Uncharacterized protein</fullName>
    </submittedName>
</protein>
<dbReference type="Proteomes" id="UP000287651">
    <property type="component" value="Unassembled WGS sequence"/>
</dbReference>
<evidence type="ECO:0000313" key="3">
    <source>
        <dbReference type="Proteomes" id="UP000287651"/>
    </source>
</evidence>
<name>A0A426XM18_ENSVE</name>
<evidence type="ECO:0000256" key="1">
    <source>
        <dbReference type="SAM" id="MobiDB-lite"/>
    </source>
</evidence>
<proteinExistence type="predicted"/>
<sequence length="76" mass="8802">MRDPTNRRRQRGREEESEENGEQRSEKATRKTQWGGARNDIYGCRGRDFGRPIMPKMSTTVAPIPYQASVACLMRE</sequence>
<accession>A0A426XM18</accession>
<dbReference type="EMBL" id="AMZH03019301">
    <property type="protein sequence ID" value="RRT40543.1"/>
    <property type="molecule type" value="Genomic_DNA"/>
</dbReference>
<comment type="caution">
    <text evidence="2">The sequence shown here is derived from an EMBL/GenBank/DDBJ whole genome shotgun (WGS) entry which is preliminary data.</text>
</comment>
<gene>
    <name evidence="2" type="ORF">B296_00045924</name>
</gene>
<reference evidence="2 3" key="1">
    <citation type="journal article" date="2014" name="Agronomy (Basel)">
        <title>A Draft Genome Sequence for Ensete ventricosum, the Drought-Tolerant Tree Against Hunger.</title>
        <authorList>
            <person name="Harrison J."/>
            <person name="Moore K.A."/>
            <person name="Paszkiewicz K."/>
            <person name="Jones T."/>
            <person name="Grant M."/>
            <person name="Ambacheew D."/>
            <person name="Muzemil S."/>
            <person name="Studholme D.J."/>
        </authorList>
    </citation>
    <scope>NUCLEOTIDE SEQUENCE [LARGE SCALE GENOMIC DNA]</scope>
</reference>
<feature type="region of interest" description="Disordered" evidence="1">
    <location>
        <begin position="1"/>
        <end position="39"/>
    </location>
</feature>
<organism evidence="2 3">
    <name type="scientific">Ensete ventricosum</name>
    <name type="common">Abyssinian banana</name>
    <name type="synonym">Musa ensete</name>
    <dbReference type="NCBI Taxonomy" id="4639"/>
    <lineage>
        <taxon>Eukaryota</taxon>
        <taxon>Viridiplantae</taxon>
        <taxon>Streptophyta</taxon>
        <taxon>Embryophyta</taxon>
        <taxon>Tracheophyta</taxon>
        <taxon>Spermatophyta</taxon>
        <taxon>Magnoliopsida</taxon>
        <taxon>Liliopsida</taxon>
        <taxon>Zingiberales</taxon>
        <taxon>Musaceae</taxon>
        <taxon>Ensete</taxon>
    </lineage>
</organism>
<evidence type="ECO:0000313" key="2">
    <source>
        <dbReference type="EMBL" id="RRT40543.1"/>
    </source>
</evidence>